<evidence type="ECO:0000313" key="2">
    <source>
        <dbReference type="Proteomes" id="UP001060504"/>
    </source>
</evidence>
<dbReference type="Proteomes" id="UP001060504">
    <property type="component" value="Unassembled WGS sequence"/>
</dbReference>
<proteinExistence type="predicted"/>
<evidence type="ECO:0000313" key="1">
    <source>
        <dbReference type="EMBL" id="GJF18245.1"/>
    </source>
</evidence>
<dbReference type="EMBL" id="BPRH01002713">
    <property type="protein sequence ID" value="GJF18245.1"/>
    <property type="molecule type" value="Genomic_DNA"/>
</dbReference>
<sequence>MPSALTFYALRHVRVLCVWLGRRVPARSSWPEAIVAMLTLTLPRELTFTCSTKGRASFWACAGRIARLRAVPARYPLVPAG</sequence>
<reference evidence="1 2" key="1">
    <citation type="submission" date="2021-08" db="EMBL/GenBank/DDBJ databases">
        <title>Draft genome sequence of Mycolicibacterium sp. NGTWS1702 strain.</title>
        <authorList>
            <person name="Matsumoto M."/>
            <person name="Tang B.C.C."/>
            <person name="Machida Y."/>
            <person name="Matoyama H."/>
            <person name="Kishihara T."/>
            <person name="Sato S."/>
            <person name="Kondo I."/>
            <person name="Sano M."/>
            <person name="Kato G."/>
        </authorList>
    </citation>
    <scope>NUCLEOTIDE SEQUENCE [LARGE SCALE GENOMIC DNA]</scope>
    <source>
        <strain evidence="1 2">NGTWSNA01</strain>
    </source>
</reference>
<keyword evidence="2" id="KW-1185">Reference proteome</keyword>
<organism evidence="1 2">
    <name type="scientific">Mycolicibacterium cyprinidarum</name>
    <dbReference type="NCBI Taxonomy" id="2860311"/>
    <lineage>
        <taxon>Bacteria</taxon>
        <taxon>Bacillati</taxon>
        <taxon>Actinomycetota</taxon>
        <taxon>Actinomycetes</taxon>
        <taxon>Mycobacteriales</taxon>
        <taxon>Mycobacteriaceae</taxon>
        <taxon>Mycolicibacterium</taxon>
    </lineage>
</organism>
<protein>
    <submittedName>
        <fullName evidence="1">Uncharacterized protein</fullName>
    </submittedName>
</protein>
<comment type="caution">
    <text evidence="1">The sequence shown here is derived from an EMBL/GenBank/DDBJ whole genome shotgun (WGS) entry which is preliminary data.</text>
</comment>
<gene>
    <name evidence="1" type="ORF">NGTWS1702_25920</name>
</gene>
<name>A0ABQ4VF74_9MYCO</name>
<accession>A0ABQ4VF74</accession>